<organism evidence="1">
    <name type="scientific">Tupanvirus deep ocean</name>
    <dbReference type="NCBI Taxonomy" id="2126984"/>
    <lineage>
        <taxon>Viruses</taxon>
        <taxon>Varidnaviria</taxon>
        <taxon>Bamfordvirae</taxon>
        <taxon>Nucleocytoviricota</taxon>
        <taxon>Megaviricetes</taxon>
        <taxon>Imitervirales</taxon>
        <taxon>Mimiviridae</taxon>
        <taxon>Megamimivirinae</taxon>
        <taxon>Tupanvirus</taxon>
        <taxon>Tupanvirus altamarinense</taxon>
    </lineage>
</organism>
<dbReference type="KEGG" id="vg:80516702"/>
<sequence>MEEFANHCNDFRPNITYIAVGSAYSSTGGSQQHPPFIKKLMLNYPEFSFQIILVDPLIENPPEITKHFQVKKLDNNWYGNDNVNIHVINEYFDFNNKNRDTTSKKFLFALIDRTINSKNECPSSTYLMFLHDFSGNNIGQFSDEIYEIYKNYGNTITHLYKKNILIDLNNKIDSGCFVDLESVYFHPILIKNSLGSMEIFNPFMLDDFEIYSILTQNYKNINIKIFLMHVIIYRINKFVENILPLYRQIRISLDSGNGYLTKLLENDNKAYILYNGVDVSFSQEKLKVVNKITENMLLQLNTITKFLDYFKCDIQKEIFSEFINFCQQTQIINHYDILKVFRVCQKKMEVFLLGIEPHKYYTDLNNHAVKFVMTNGKLPLFIELLLQDITIDKNNSNNFIGSTENTCLNDTAYILEL</sequence>
<accession>A0A6N1NVJ2</accession>
<proteinExistence type="predicted"/>
<evidence type="ECO:0000313" key="1">
    <source>
        <dbReference type="EMBL" id="QKU33691.1"/>
    </source>
</evidence>
<reference evidence="1" key="1">
    <citation type="submission" date="2017-06" db="EMBL/GenBank/DDBJ databases">
        <authorList>
            <person name="Assis F.L."/>
            <person name="Abrahao J.S."/>
            <person name="Silva L."/>
            <person name="Khalil J.B."/>
            <person name="Rodrigues R."/>
            <person name="Silva L.S."/>
            <person name="Boratto P."/>
            <person name="Andrade M."/>
            <person name="Kroon E.G."/>
            <person name="Ribeiro B."/>
            <person name="Bergier I."/>
            <person name="Seligmann H."/>
            <person name="Ghigo E."/>
            <person name="Colson P."/>
            <person name="Levasseur A."/>
            <person name="Raoult D."/>
            <person name="Scola B.L."/>
        </authorList>
    </citation>
    <scope>NUCLEOTIDE SEQUENCE</scope>
    <source>
        <strain evidence="1">Deep ocean</strain>
    </source>
</reference>
<dbReference type="RefSeq" id="YP_010780299.1">
    <property type="nucleotide sequence ID" value="NC_075038.1"/>
</dbReference>
<name>A0A6N1NVJ2_9VIRU</name>
<dbReference type="GeneID" id="80516702"/>
<protein>
    <submittedName>
        <fullName evidence="1">Putative ORFan</fullName>
    </submittedName>
</protein>
<reference evidence="1" key="2">
    <citation type="journal article" date="2018" name="Nat. Commun.">
        <title>Tailed giant Tupanvirus possesses the most complete translational apparatus of the known virosphere.</title>
        <authorList>
            <person name="Abrahao J."/>
            <person name="Silva L."/>
            <person name="Silva L.S."/>
            <person name="Khalil J.Y.B."/>
            <person name="Rodrigues R."/>
            <person name="Arantes T."/>
            <person name="Assis F."/>
            <person name="Boratto P."/>
            <person name="Andrade M."/>
            <person name="Kroon E.G."/>
            <person name="Ribeiro B."/>
            <person name="Bergier I."/>
            <person name="Seligmann H."/>
            <person name="Ghigo E."/>
            <person name="Colson P."/>
            <person name="Levasseur A."/>
            <person name="Kroemer G."/>
            <person name="Raoult D."/>
            <person name="La Scola B."/>
        </authorList>
    </citation>
    <scope>NUCLEOTIDE SEQUENCE [LARGE SCALE GENOMIC DNA]</scope>
    <source>
        <strain evidence="1">Deep ocean</strain>
    </source>
</reference>
<dbReference type="EMBL" id="MF405918">
    <property type="protein sequence ID" value="QKU33691.1"/>
    <property type="molecule type" value="Genomic_DNA"/>
</dbReference>